<dbReference type="PIRSF" id="PIRSF000097">
    <property type="entry name" value="AKR"/>
    <property type="match status" value="1"/>
</dbReference>
<dbReference type="Pfam" id="PF00248">
    <property type="entry name" value="Aldo_ket_red"/>
    <property type="match status" value="1"/>
</dbReference>
<feature type="active site" description="Proton donor" evidence="3">
    <location>
        <position position="56"/>
    </location>
</feature>
<dbReference type="InterPro" id="IPR020471">
    <property type="entry name" value="AKR"/>
</dbReference>
<dbReference type="AlphaFoldDB" id="A0A2T2NI26"/>
<dbReference type="InterPro" id="IPR018170">
    <property type="entry name" value="Aldo/ket_reductase_CS"/>
</dbReference>
<reference evidence="7 8" key="1">
    <citation type="journal article" date="2018" name="Front. Microbiol.">
        <title>Genome-Wide Analysis of Corynespora cassiicola Leaf Fall Disease Putative Effectors.</title>
        <authorList>
            <person name="Lopez D."/>
            <person name="Ribeiro S."/>
            <person name="Label P."/>
            <person name="Fumanal B."/>
            <person name="Venisse J.S."/>
            <person name="Kohler A."/>
            <person name="de Oliveira R.R."/>
            <person name="Labutti K."/>
            <person name="Lipzen A."/>
            <person name="Lail K."/>
            <person name="Bauer D."/>
            <person name="Ohm R.A."/>
            <person name="Barry K.W."/>
            <person name="Spatafora J."/>
            <person name="Grigoriev I.V."/>
            <person name="Martin F.M."/>
            <person name="Pujade-Renaud V."/>
        </authorList>
    </citation>
    <scope>NUCLEOTIDE SEQUENCE [LARGE SCALE GENOMIC DNA]</scope>
    <source>
        <strain evidence="7 8">Philippines</strain>
    </source>
</reference>
<evidence type="ECO:0000256" key="5">
    <source>
        <dbReference type="PIRSR" id="PIRSR000097-3"/>
    </source>
</evidence>
<dbReference type="EMBL" id="KZ678137">
    <property type="protein sequence ID" value="PSN65083.1"/>
    <property type="molecule type" value="Genomic_DNA"/>
</dbReference>
<dbReference type="Proteomes" id="UP000240883">
    <property type="component" value="Unassembled WGS sequence"/>
</dbReference>
<organism evidence="7 8">
    <name type="scientific">Corynespora cassiicola Philippines</name>
    <dbReference type="NCBI Taxonomy" id="1448308"/>
    <lineage>
        <taxon>Eukaryota</taxon>
        <taxon>Fungi</taxon>
        <taxon>Dikarya</taxon>
        <taxon>Ascomycota</taxon>
        <taxon>Pezizomycotina</taxon>
        <taxon>Dothideomycetes</taxon>
        <taxon>Pleosporomycetidae</taxon>
        <taxon>Pleosporales</taxon>
        <taxon>Corynesporascaceae</taxon>
        <taxon>Corynespora</taxon>
    </lineage>
</organism>
<dbReference type="InterPro" id="IPR036812">
    <property type="entry name" value="NAD(P)_OxRdtase_dom_sf"/>
</dbReference>
<dbReference type="OrthoDB" id="416253at2759"/>
<dbReference type="FunFam" id="3.20.20.100:FF:000015">
    <property type="entry name" value="Oxidoreductase, aldo/keto reductase family"/>
    <property type="match status" value="1"/>
</dbReference>
<evidence type="ECO:0000256" key="4">
    <source>
        <dbReference type="PIRSR" id="PIRSR000097-2"/>
    </source>
</evidence>
<protein>
    <submittedName>
        <fullName evidence="7">Aldo/keto reductase</fullName>
    </submittedName>
</protein>
<comment type="similarity">
    <text evidence="1">Belongs to the aldo/keto reductase family.</text>
</comment>
<dbReference type="PANTHER" id="PTHR43827:SF13">
    <property type="entry name" value="ALDO_KETO REDUCTASE FAMILY PROTEIN"/>
    <property type="match status" value="1"/>
</dbReference>
<feature type="site" description="Lowers pKa of active site Tyr" evidence="5">
    <location>
        <position position="81"/>
    </location>
</feature>
<sequence>MASKLSITSTVALPNSSHHIPRLGFGVYQSPPPTCVNSCLKAFKAGYRHVDTAQYYANETSVGRAVRESKIPRSELFITTKILNPGNDVDSTHKKIIESVKHLDDRDEGYVDLFLIHSPNGGKESRRLMWLALERAKTEGKVRDIGVSNYGSGHIEEIKTFGNVWPPAVNQIELHPWCQQREIVKYCADNNIVIEAYCPLVRNQKAHDKTLVAVAEKHKKTTNQVLVRYCLQKNWVPLPKSDTPARIAGNANVYRFELDEEDMQGLDGLDRGKEGAIVQAVSNS</sequence>
<evidence type="ECO:0000256" key="2">
    <source>
        <dbReference type="ARBA" id="ARBA00023002"/>
    </source>
</evidence>
<dbReference type="SUPFAM" id="SSF51430">
    <property type="entry name" value="NAD(P)-linked oxidoreductase"/>
    <property type="match status" value="1"/>
</dbReference>
<dbReference type="PRINTS" id="PR00069">
    <property type="entry name" value="ALDKETRDTASE"/>
</dbReference>
<evidence type="ECO:0000256" key="1">
    <source>
        <dbReference type="ARBA" id="ARBA00007905"/>
    </source>
</evidence>
<keyword evidence="8" id="KW-1185">Reference proteome</keyword>
<dbReference type="Gene3D" id="3.20.20.100">
    <property type="entry name" value="NADP-dependent oxidoreductase domain"/>
    <property type="match status" value="1"/>
</dbReference>
<feature type="binding site" evidence="4">
    <location>
        <position position="117"/>
    </location>
    <ligand>
        <name>substrate</name>
    </ligand>
</feature>
<proteinExistence type="inferred from homology"/>
<dbReference type="PROSITE" id="PS00798">
    <property type="entry name" value="ALDOKETO_REDUCTASE_1"/>
    <property type="match status" value="1"/>
</dbReference>
<dbReference type="GO" id="GO:0016491">
    <property type="term" value="F:oxidoreductase activity"/>
    <property type="evidence" value="ECO:0007669"/>
    <property type="project" value="UniProtKB-KW"/>
</dbReference>
<evidence type="ECO:0000313" key="7">
    <source>
        <dbReference type="EMBL" id="PSN65083.1"/>
    </source>
</evidence>
<dbReference type="PROSITE" id="PS00063">
    <property type="entry name" value="ALDOKETO_REDUCTASE_3"/>
    <property type="match status" value="1"/>
</dbReference>
<evidence type="ECO:0000313" key="8">
    <source>
        <dbReference type="Proteomes" id="UP000240883"/>
    </source>
</evidence>
<dbReference type="PROSITE" id="PS00062">
    <property type="entry name" value="ALDOKETO_REDUCTASE_2"/>
    <property type="match status" value="1"/>
</dbReference>
<dbReference type="InterPro" id="IPR023210">
    <property type="entry name" value="NADP_OxRdtase_dom"/>
</dbReference>
<gene>
    <name evidence="7" type="ORF">BS50DRAFT_497620</name>
</gene>
<evidence type="ECO:0000256" key="3">
    <source>
        <dbReference type="PIRSR" id="PIRSR000097-1"/>
    </source>
</evidence>
<feature type="domain" description="NADP-dependent oxidoreductase" evidence="6">
    <location>
        <begin position="37"/>
        <end position="270"/>
    </location>
</feature>
<evidence type="ECO:0000259" key="6">
    <source>
        <dbReference type="Pfam" id="PF00248"/>
    </source>
</evidence>
<dbReference type="CDD" id="cd19071">
    <property type="entry name" value="AKR_AKR1-5-like"/>
    <property type="match status" value="1"/>
</dbReference>
<accession>A0A2T2NI26</accession>
<name>A0A2T2NI26_CORCC</name>
<dbReference type="PANTHER" id="PTHR43827">
    <property type="entry name" value="2,5-DIKETO-D-GLUCONIC ACID REDUCTASE"/>
    <property type="match status" value="1"/>
</dbReference>
<dbReference type="STRING" id="1448308.A0A2T2NI26"/>
<keyword evidence="2" id="KW-0560">Oxidoreductase</keyword>